<reference evidence="1" key="1">
    <citation type="submission" date="2021-01" db="EMBL/GenBank/DDBJ databases">
        <title>A chromosome-scale assembly of European eel, Anguilla anguilla.</title>
        <authorList>
            <person name="Henkel C."/>
            <person name="Jong-Raadsen S.A."/>
            <person name="Dufour S."/>
            <person name="Weltzien F.-A."/>
            <person name="Palstra A.P."/>
            <person name="Pelster B."/>
            <person name="Spaink H.P."/>
            <person name="Van Den Thillart G.E."/>
            <person name="Jansen H."/>
            <person name="Zahm M."/>
            <person name="Klopp C."/>
            <person name="Cedric C."/>
            <person name="Louis A."/>
            <person name="Berthelot C."/>
            <person name="Parey E."/>
            <person name="Roest Crollius H."/>
            <person name="Montfort J."/>
            <person name="Robinson-Rechavi M."/>
            <person name="Bucao C."/>
            <person name="Bouchez O."/>
            <person name="Gislard M."/>
            <person name="Lluch J."/>
            <person name="Milhes M."/>
            <person name="Lampietro C."/>
            <person name="Lopez Roques C."/>
            <person name="Donnadieu C."/>
            <person name="Braasch I."/>
            <person name="Desvignes T."/>
            <person name="Postlethwait J."/>
            <person name="Bobe J."/>
            <person name="Guiguen Y."/>
            <person name="Dirks R."/>
        </authorList>
    </citation>
    <scope>NUCLEOTIDE SEQUENCE</scope>
    <source>
        <strain evidence="1">Tag_6206</strain>
        <tissue evidence="1">Liver</tissue>
    </source>
</reference>
<dbReference type="AlphaFoldDB" id="A0A9D3LUK9"/>
<organism evidence="1 2">
    <name type="scientific">Anguilla anguilla</name>
    <name type="common">European freshwater eel</name>
    <name type="synonym">Muraena anguilla</name>
    <dbReference type="NCBI Taxonomy" id="7936"/>
    <lineage>
        <taxon>Eukaryota</taxon>
        <taxon>Metazoa</taxon>
        <taxon>Chordata</taxon>
        <taxon>Craniata</taxon>
        <taxon>Vertebrata</taxon>
        <taxon>Euteleostomi</taxon>
        <taxon>Actinopterygii</taxon>
        <taxon>Neopterygii</taxon>
        <taxon>Teleostei</taxon>
        <taxon>Anguilliformes</taxon>
        <taxon>Anguillidae</taxon>
        <taxon>Anguilla</taxon>
    </lineage>
</organism>
<dbReference type="EMBL" id="JAFIRN010000013">
    <property type="protein sequence ID" value="KAG5836736.1"/>
    <property type="molecule type" value="Genomic_DNA"/>
</dbReference>
<evidence type="ECO:0000313" key="2">
    <source>
        <dbReference type="Proteomes" id="UP001044222"/>
    </source>
</evidence>
<comment type="caution">
    <text evidence="1">The sequence shown here is derived from an EMBL/GenBank/DDBJ whole genome shotgun (WGS) entry which is preliminary data.</text>
</comment>
<name>A0A9D3LUK9_ANGAN</name>
<proteinExistence type="predicted"/>
<accession>A0A9D3LUK9</accession>
<protein>
    <submittedName>
        <fullName evidence="1">Uncharacterized protein</fullName>
    </submittedName>
</protein>
<keyword evidence="2" id="KW-1185">Reference proteome</keyword>
<sequence>MQCPQCALGAQVSHESGDSLCEPCACNSFPLWFPPFRCTVSSLGHLGWRSQAYVQYVTRTHARCRLP</sequence>
<evidence type="ECO:0000313" key="1">
    <source>
        <dbReference type="EMBL" id="KAG5836736.1"/>
    </source>
</evidence>
<gene>
    <name evidence="1" type="ORF">ANANG_G00231740</name>
</gene>
<dbReference type="Proteomes" id="UP001044222">
    <property type="component" value="Chromosome 13"/>
</dbReference>